<evidence type="ECO:0000313" key="4">
    <source>
        <dbReference type="EMBL" id="GIL38932.1"/>
    </source>
</evidence>
<dbReference type="RefSeq" id="WP_420242032.1">
    <property type="nucleotide sequence ID" value="NZ_BOPV01000001.1"/>
</dbReference>
<dbReference type="SUPFAM" id="SSF56601">
    <property type="entry name" value="beta-lactamase/transpeptidase-like"/>
    <property type="match status" value="1"/>
</dbReference>
<dbReference type="InterPro" id="IPR021860">
    <property type="entry name" value="Peptidase_S12_Pab87-rel_C"/>
</dbReference>
<protein>
    <recommendedName>
        <fullName evidence="6">Beta-lactamase</fullName>
    </recommendedName>
</protein>
<dbReference type="Proteomes" id="UP000681075">
    <property type="component" value="Unassembled WGS sequence"/>
</dbReference>
<feature type="domain" description="Beta-lactamase-related" evidence="2">
    <location>
        <begin position="24"/>
        <end position="369"/>
    </location>
</feature>
<keyword evidence="5" id="KW-1185">Reference proteome</keyword>
<dbReference type="Gene3D" id="2.40.128.600">
    <property type="match status" value="1"/>
</dbReference>
<evidence type="ECO:0000256" key="1">
    <source>
        <dbReference type="SAM" id="SignalP"/>
    </source>
</evidence>
<evidence type="ECO:0000313" key="5">
    <source>
        <dbReference type="Proteomes" id="UP000681075"/>
    </source>
</evidence>
<dbReference type="Pfam" id="PF11954">
    <property type="entry name" value="DUF3471"/>
    <property type="match status" value="1"/>
</dbReference>
<evidence type="ECO:0008006" key="6">
    <source>
        <dbReference type="Google" id="ProtNLM"/>
    </source>
</evidence>
<accession>A0A8S8XA34</accession>
<evidence type="ECO:0000259" key="3">
    <source>
        <dbReference type="Pfam" id="PF11954"/>
    </source>
</evidence>
<comment type="caution">
    <text evidence="4">The sequence shown here is derived from an EMBL/GenBank/DDBJ whole genome shotgun (WGS) entry which is preliminary data.</text>
</comment>
<feature type="signal peptide" evidence="1">
    <location>
        <begin position="1"/>
        <end position="18"/>
    </location>
</feature>
<organism evidence="4 5">
    <name type="scientific">Roseiterribacter gracilis</name>
    <dbReference type="NCBI Taxonomy" id="2812848"/>
    <lineage>
        <taxon>Bacteria</taxon>
        <taxon>Pseudomonadati</taxon>
        <taxon>Pseudomonadota</taxon>
        <taxon>Alphaproteobacteria</taxon>
        <taxon>Rhodospirillales</taxon>
        <taxon>Roseiterribacteraceae</taxon>
        <taxon>Roseiterribacter</taxon>
    </lineage>
</organism>
<feature type="domain" description="Peptidase S12 Pab87-related C-terminal" evidence="3">
    <location>
        <begin position="410"/>
        <end position="496"/>
    </location>
</feature>
<dbReference type="Pfam" id="PF00144">
    <property type="entry name" value="Beta-lactamase"/>
    <property type="match status" value="1"/>
</dbReference>
<dbReference type="InterPro" id="IPR050491">
    <property type="entry name" value="AmpC-like"/>
</dbReference>
<dbReference type="InterPro" id="IPR012338">
    <property type="entry name" value="Beta-lactam/transpept-like"/>
</dbReference>
<dbReference type="PANTHER" id="PTHR46825:SF15">
    <property type="entry name" value="BETA-LACTAMASE-RELATED DOMAIN-CONTAINING PROTEIN"/>
    <property type="match status" value="1"/>
</dbReference>
<evidence type="ECO:0000259" key="2">
    <source>
        <dbReference type="Pfam" id="PF00144"/>
    </source>
</evidence>
<gene>
    <name evidence="4" type="ORF">TMPK1_11690</name>
</gene>
<dbReference type="Gene3D" id="3.40.710.10">
    <property type="entry name" value="DD-peptidase/beta-lactamase superfamily"/>
    <property type="match status" value="1"/>
</dbReference>
<dbReference type="InterPro" id="IPR001466">
    <property type="entry name" value="Beta-lactam-related"/>
</dbReference>
<dbReference type="AlphaFoldDB" id="A0A8S8XA34"/>
<dbReference type="EMBL" id="BOPV01000001">
    <property type="protein sequence ID" value="GIL38932.1"/>
    <property type="molecule type" value="Genomic_DNA"/>
</dbReference>
<sequence length="515" mass="55291">MRRSALALALFATTSAFAAPPADLDATVAKALTEFDVPGAAIAIVEDGKTVLTKGYGVRGLEDKRPVDAQTVFDIGSVSKAFTGALVEALVDDGKMTLDDKLADRVPAFRLPDAYAAANVTVRDALTHRTGSSPNQGDLLWVVTPISRVEMLKRVRLMNMPNTFRDKFGYSNIAYAAAGEAAANAAGTSYEEALRNRIFKPLGIDSAVITSAEYEKAPNKALEHMRFGDGFSKGKMSPMPRTRLDAIAPAGSLALSAEHFSKWLTVQLADGALPDGKRLWSEARAKEMRDIHTPMGAAGQQVAALAGAPPNFIGYGLGWMVFDINGHKVATHGGATLGAYDQVLFIPDLKLGFAVATSTGEGNMTRAMVLTLLDHYLQREKKDRVAEVKAQVDKAQAAQFDRLNKIMAEHKADAKMPADADKFVGTWKGTWLGDVTIAREGDALTAKFNEATSLTGKLEPWRGDTFLVRWPDRTVGNALLTFERKPFDGSPAKMTIGALDGGASLFGGLEFRPAK</sequence>
<keyword evidence="1" id="KW-0732">Signal</keyword>
<dbReference type="PANTHER" id="PTHR46825">
    <property type="entry name" value="D-ALANYL-D-ALANINE-CARBOXYPEPTIDASE/ENDOPEPTIDASE AMPH"/>
    <property type="match status" value="1"/>
</dbReference>
<name>A0A8S8XA34_9PROT</name>
<proteinExistence type="predicted"/>
<reference evidence="4" key="1">
    <citation type="submission" date="2021-02" db="EMBL/GenBank/DDBJ databases">
        <title>Genome sequence of Rhodospirillales sp. strain TMPK1 isolated from soil.</title>
        <authorList>
            <person name="Nakai R."/>
            <person name="Kusada H."/>
            <person name="Tamaki H."/>
        </authorList>
    </citation>
    <scope>NUCLEOTIDE SEQUENCE</scope>
    <source>
        <strain evidence="4">TMPK1</strain>
    </source>
</reference>
<feature type="chain" id="PRO_5035942726" description="Beta-lactamase" evidence="1">
    <location>
        <begin position="19"/>
        <end position="515"/>
    </location>
</feature>